<comment type="caution">
    <text evidence="2">The sequence shown here is derived from an EMBL/GenBank/DDBJ whole genome shotgun (WGS) entry which is preliminary data.</text>
</comment>
<evidence type="ECO:0000313" key="2">
    <source>
        <dbReference type="EMBL" id="KAK7441216.1"/>
    </source>
</evidence>
<evidence type="ECO:0000256" key="1">
    <source>
        <dbReference type="SAM" id="MobiDB-lite"/>
    </source>
</evidence>
<sequence>MSKAGGVRELSTWNVFLAFRTKQEGAKANPGETNSNFVVRLGGEYKELMQELLGEDWQHTDQRRQVAKDHGWLNFVQESRLEVTREERENGVKKSTMQCCINEILKLASPLSVLLVFALRTVSQGRLYYEFYGLVLSGALYDLNNHNHSRLFGYGIPYECVMTSEQVPFTKELKRMSAKLRVAKDQEEKGLEGKAVIQHLITEYHANPCNTDHMRKLYGHVFNEDINEATEGKRLRIKYGDFYKLAHDQNVCLTHWPAGLLAEKLCAGEFPNAKDLGSDILKDILSRRISYWEALLKRADLRNEEEQRLVSEQDMGLRVVAWSREEVLTHWCDQPKIPLIVDDEGTVLLTVRDVSRLKAQKNSKDTNDGNEDGENVENDSHTAKEKGKGKVIDDGEMNGDDKDKEDKEDDEDNEDNEMPPLPPPRRHSTFLADVHARHNFSQSPPSSPRTGNPTPTSRVKTLKSTKPLAPKPGPSKPANARTRAMLEVARGPKTLAAVAESPSGPKKRKALEDLENKRAKKRA</sequence>
<evidence type="ECO:0000313" key="3">
    <source>
        <dbReference type="Proteomes" id="UP001498398"/>
    </source>
</evidence>
<name>A0ABR1IYF6_9AGAR</name>
<protein>
    <submittedName>
        <fullName evidence="2">Uncharacterized protein</fullName>
    </submittedName>
</protein>
<feature type="compositionally biased region" description="Acidic residues" evidence="1">
    <location>
        <begin position="368"/>
        <end position="377"/>
    </location>
</feature>
<reference evidence="2 3" key="1">
    <citation type="submission" date="2024-01" db="EMBL/GenBank/DDBJ databases">
        <title>A draft genome for the cacao thread blight pathogen Marasmiellus scandens.</title>
        <authorList>
            <person name="Baruah I.K."/>
            <person name="Leung J."/>
            <person name="Bukari Y."/>
            <person name="Amoako-Attah I."/>
            <person name="Meinhardt L.W."/>
            <person name="Bailey B.A."/>
            <person name="Cohen S.P."/>
        </authorList>
    </citation>
    <scope>NUCLEOTIDE SEQUENCE [LARGE SCALE GENOMIC DNA]</scope>
    <source>
        <strain evidence="2 3">GH-19</strain>
    </source>
</reference>
<feature type="compositionally biased region" description="Basic and acidic residues" evidence="1">
    <location>
        <begin position="378"/>
        <end position="405"/>
    </location>
</feature>
<dbReference type="Proteomes" id="UP001498398">
    <property type="component" value="Unassembled WGS sequence"/>
</dbReference>
<gene>
    <name evidence="2" type="ORF">VKT23_016697</name>
</gene>
<keyword evidence="3" id="KW-1185">Reference proteome</keyword>
<accession>A0ABR1IYF6</accession>
<feature type="compositionally biased region" description="Acidic residues" evidence="1">
    <location>
        <begin position="406"/>
        <end position="417"/>
    </location>
</feature>
<dbReference type="EMBL" id="JBANRG010000064">
    <property type="protein sequence ID" value="KAK7441216.1"/>
    <property type="molecule type" value="Genomic_DNA"/>
</dbReference>
<proteinExistence type="predicted"/>
<feature type="region of interest" description="Disordered" evidence="1">
    <location>
        <begin position="359"/>
        <end position="523"/>
    </location>
</feature>
<organism evidence="2 3">
    <name type="scientific">Marasmiellus scandens</name>
    <dbReference type="NCBI Taxonomy" id="2682957"/>
    <lineage>
        <taxon>Eukaryota</taxon>
        <taxon>Fungi</taxon>
        <taxon>Dikarya</taxon>
        <taxon>Basidiomycota</taxon>
        <taxon>Agaricomycotina</taxon>
        <taxon>Agaricomycetes</taxon>
        <taxon>Agaricomycetidae</taxon>
        <taxon>Agaricales</taxon>
        <taxon>Marasmiineae</taxon>
        <taxon>Omphalotaceae</taxon>
        <taxon>Marasmiellus</taxon>
    </lineage>
</organism>
<feature type="compositionally biased region" description="Polar residues" evidence="1">
    <location>
        <begin position="439"/>
        <end position="464"/>
    </location>
</feature>